<gene>
    <name evidence="3" type="ORF">SAMN05444342_0427</name>
    <name evidence="2" type="ORF">ZOD2009_08953</name>
</gene>
<dbReference type="Proteomes" id="UP000003751">
    <property type="component" value="Unassembled WGS sequence"/>
</dbReference>
<dbReference type="eggNOG" id="arCOG06243">
    <property type="taxonomic scope" value="Archaea"/>
</dbReference>
<proteinExistence type="predicted"/>
<dbReference type="Pfam" id="PF24414">
    <property type="entry name" value="DUF7547"/>
    <property type="match status" value="1"/>
</dbReference>
<keyword evidence="5" id="KW-1185">Reference proteome</keyword>
<organism evidence="2 4">
    <name type="scientific">Haladaptatus paucihalophilus DX253</name>
    <dbReference type="NCBI Taxonomy" id="797209"/>
    <lineage>
        <taxon>Archaea</taxon>
        <taxon>Methanobacteriati</taxon>
        <taxon>Methanobacteriota</taxon>
        <taxon>Stenosarchaea group</taxon>
        <taxon>Halobacteria</taxon>
        <taxon>Halobacteriales</taxon>
        <taxon>Haladaptataceae</taxon>
        <taxon>Haladaptatus</taxon>
    </lineage>
</organism>
<feature type="region of interest" description="Disordered" evidence="1">
    <location>
        <begin position="151"/>
        <end position="232"/>
    </location>
</feature>
<feature type="compositionally biased region" description="Basic and acidic residues" evidence="1">
    <location>
        <begin position="192"/>
        <end position="202"/>
    </location>
</feature>
<dbReference type="InterPro" id="IPR055969">
    <property type="entry name" value="DUF7547"/>
</dbReference>
<reference evidence="2 4" key="1">
    <citation type="journal article" date="2014" name="ISME J.">
        <title>Trehalose/2-sulfotrehalose biosynthesis and glycine-betaine uptake are widely spread mechanisms for osmoadaptation in the Halobacteriales.</title>
        <authorList>
            <person name="Youssef N.H."/>
            <person name="Savage-Ashlock K.N."/>
            <person name="McCully A.L."/>
            <person name="Luedtke B."/>
            <person name="Shaw E.I."/>
            <person name="Hoff W.D."/>
            <person name="Elshahed M.S."/>
        </authorList>
    </citation>
    <scope>NUCLEOTIDE SEQUENCE [LARGE SCALE GENOMIC DNA]</scope>
    <source>
        <strain evidence="2 4">DX253</strain>
    </source>
</reference>
<evidence type="ECO:0000313" key="2">
    <source>
        <dbReference type="EMBL" id="EFW92424.1"/>
    </source>
</evidence>
<dbReference type="EMBL" id="AEMG01000007">
    <property type="protein sequence ID" value="EFW92424.1"/>
    <property type="molecule type" value="Genomic_DNA"/>
</dbReference>
<dbReference type="RefSeq" id="WP_007979009.1">
    <property type="nucleotide sequence ID" value="NZ_AEMG01000007.1"/>
</dbReference>
<evidence type="ECO:0000313" key="3">
    <source>
        <dbReference type="EMBL" id="SHK05735.1"/>
    </source>
</evidence>
<feature type="compositionally biased region" description="Acidic residues" evidence="1">
    <location>
        <begin position="209"/>
        <end position="232"/>
    </location>
</feature>
<evidence type="ECO:0000313" key="5">
    <source>
        <dbReference type="Proteomes" id="UP000184203"/>
    </source>
</evidence>
<dbReference type="AlphaFoldDB" id="E7QSL5"/>
<dbReference type="OrthoDB" id="241694at2157"/>
<evidence type="ECO:0000256" key="1">
    <source>
        <dbReference type="SAM" id="MobiDB-lite"/>
    </source>
</evidence>
<dbReference type="EMBL" id="FRAN01000001">
    <property type="protein sequence ID" value="SHK05735.1"/>
    <property type="molecule type" value="Genomic_DNA"/>
</dbReference>
<feature type="compositionally biased region" description="Pro residues" evidence="1">
    <location>
        <begin position="38"/>
        <end position="50"/>
    </location>
</feature>
<sequence length="232" mass="25648">MSNDRDDPDRDDREDLEERIEELETTLRGLQTELRQPPRGPMGLPRPPTPREVLSFTGEYAIPTLITMLEANVRALKALQQIIRLVDPEYDPTEGARSDLSARAGRASRATLDRLQDTLNDVEGALTEGGLPEEPRARRILEDARRLSDDIREEVSAGSEQADEGRELADNADAEEAELEEEVDQPEVDVDAELRSIRDELGVRGNGSGDEDADDESSSDDDESGPDDDPDA</sequence>
<dbReference type="PATRIC" id="fig|797209.4.peg.1787"/>
<reference evidence="3" key="3">
    <citation type="submission" date="2016-11" db="EMBL/GenBank/DDBJ databases">
        <authorList>
            <person name="Jaros S."/>
            <person name="Januszkiewicz K."/>
            <person name="Wedrychowicz H."/>
        </authorList>
    </citation>
    <scope>NUCLEOTIDE SEQUENCE [LARGE SCALE GENOMIC DNA]</scope>
    <source>
        <strain evidence="3">DX253</strain>
    </source>
</reference>
<reference evidence="5" key="2">
    <citation type="submission" date="2016-11" db="EMBL/GenBank/DDBJ databases">
        <authorList>
            <person name="Varghese N."/>
            <person name="Submissions S."/>
        </authorList>
    </citation>
    <scope>NUCLEOTIDE SEQUENCE [LARGE SCALE GENOMIC DNA]</scope>
    <source>
        <strain evidence="5">DX253</strain>
    </source>
</reference>
<name>E7QSL5_HALPU</name>
<feature type="compositionally biased region" description="Acidic residues" evidence="1">
    <location>
        <begin position="170"/>
        <end position="191"/>
    </location>
</feature>
<feature type="region of interest" description="Disordered" evidence="1">
    <location>
        <begin position="26"/>
        <end position="50"/>
    </location>
</feature>
<dbReference type="Proteomes" id="UP000184203">
    <property type="component" value="Unassembled WGS sequence"/>
</dbReference>
<evidence type="ECO:0000313" key="4">
    <source>
        <dbReference type="Proteomes" id="UP000003751"/>
    </source>
</evidence>
<protein>
    <submittedName>
        <fullName evidence="2">Uncharacterized protein</fullName>
    </submittedName>
</protein>
<accession>E7QSL5</accession>